<dbReference type="InterPro" id="IPR050465">
    <property type="entry name" value="UPF0194_transport"/>
</dbReference>
<accession>A0A1F6C2J5</accession>
<dbReference type="PANTHER" id="PTHR32347:SF23">
    <property type="entry name" value="BLL5650 PROTEIN"/>
    <property type="match status" value="1"/>
</dbReference>
<protein>
    <submittedName>
        <fullName evidence="7">Uncharacterized protein</fullName>
    </submittedName>
</protein>
<feature type="transmembrane region" description="Helical" evidence="4">
    <location>
        <begin position="232"/>
        <end position="250"/>
    </location>
</feature>
<feature type="transmembrane region" description="Helical" evidence="4">
    <location>
        <begin position="174"/>
        <end position="193"/>
    </location>
</feature>
<feature type="transmembrane region" description="Helical" evidence="4">
    <location>
        <begin position="336"/>
        <end position="356"/>
    </location>
</feature>
<feature type="transmembrane region" description="Helical" evidence="4">
    <location>
        <begin position="406"/>
        <end position="426"/>
    </location>
</feature>
<evidence type="ECO:0000259" key="5">
    <source>
        <dbReference type="Pfam" id="PF25881"/>
    </source>
</evidence>
<dbReference type="AlphaFoldDB" id="A0A1F6C2J5"/>
<keyword evidence="4" id="KW-0472">Membrane</keyword>
<keyword evidence="4" id="KW-0812">Transmembrane</keyword>
<dbReference type="InterPro" id="IPR058792">
    <property type="entry name" value="Beta-barrel_RND_2"/>
</dbReference>
<comment type="caution">
    <text evidence="7">The sequence shown here is derived from an EMBL/GenBank/DDBJ whole genome shotgun (WGS) entry which is preliminary data.</text>
</comment>
<dbReference type="SUPFAM" id="SSF111369">
    <property type="entry name" value="HlyD-like secretion proteins"/>
    <property type="match status" value="2"/>
</dbReference>
<reference evidence="7 8" key="1">
    <citation type="journal article" date="2016" name="Nat. Commun.">
        <title>Thousands of microbial genomes shed light on interconnected biogeochemical processes in an aquifer system.</title>
        <authorList>
            <person name="Anantharaman K."/>
            <person name="Brown C.T."/>
            <person name="Hug L.A."/>
            <person name="Sharon I."/>
            <person name="Castelle C.J."/>
            <person name="Probst A.J."/>
            <person name="Thomas B.C."/>
            <person name="Singh A."/>
            <person name="Wilkins M.J."/>
            <person name="Karaoz U."/>
            <person name="Brodie E.L."/>
            <person name="Williams K.H."/>
            <person name="Hubbard S.S."/>
            <person name="Banfield J.F."/>
        </authorList>
    </citation>
    <scope>NUCLEOTIDE SEQUENCE [LARGE SCALE GENOMIC DNA]</scope>
    <source>
        <strain evidence="8">RIFCSPLOWO2_12_FULL_64_10</strain>
    </source>
</reference>
<evidence type="ECO:0000256" key="3">
    <source>
        <dbReference type="SAM" id="Coils"/>
    </source>
</evidence>
<evidence type="ECO:0000259" key="6">
    <source>
        <dbReference type="Pfam" id="PF25954"/>
    </source>
</evidence>
<dbReference type="Proteomes" id="UP000178606">
    <property type="component" value="Unassembled WGS sequence"/>
</dbReference>
<evidence type="ECO:0000256" key="2">
    <source>
        <dbReference type="ARBA" id="ARBA00023054"/>
    </source>
</evidence>
<dbReference type="PANTHER" id="PTHR32347">
    <property type="entry name" value="EFFLUX SYSTEM COMPONENT YKNX-RELATED"/>
    <property type="match status" value="1"/>
</dbReference>
<keyword evidence="2 3" id="KW-0175">Coiled coil</keyword>
<feature type="coiled-coil region" evidence="3">
    <location>
        <begin position="547"/>
        <end position="607"/>
    </location>
</feature>
<evidence type="ECO:0000256" key="1">
    <source>
        <dbReference type="ARBA" id="ARBA00004196"/>
    </source>
</evidence>
<feature type="transmembrane region" description="Helical" evidence="4">
    <location>
        <begin position="205"/>
        <end position="226"/>
    </location>
</feature>
<evidence type="ECO:0000313" key="7">
    <source>
        <dbReference type="EMBL" id="OGG43425.1"/>
    </source>
</evidence>
<dbReference type="Pfam" id="PF25954">
    <property type="entry name" value="Beta-barrel_RND_2"/>
    <property type="match status" value="1"/>
</dbReference>
<proteinExistence type="predicted"/>
<keyword evidence="4" id="KW-1133">Transmembrane helix</keyword>
<feature type="transmembrane region" description="Helical" evidence="4">
    <location>
        <begin position="132"/>
        <end position="154"/>
    </location>
</feature>
<dbReference type="Gene3D" id="2.40.50.100">
    <property type="match status" value="1"/>
</dbReference>
<comment type="subcellular location">
    <subcellularLocation>
        <location evidence="1">Cell envelope</location>
    </subcellularLocation>
</comment>
<dbReference type="Gene3D" id="2.40.30.170">
    <property type="match status" value="1"/>
</dbReference>
<dbReference type="Pfam" id="PF25881">
    <property type="entry name" value="HH_YBHG"/>
    <property type="match status" value="1"/>
</dbReference>
<feature type="domain" description="CusB-like beta-barrel" evidence="6">
    <location>
        <begin position="643"/>
        <end position="720"/>
    </location>
</feature>
<feature type="domain" description="YbhG-like alpha-helical hairpin" evidence="5">
    <location>
        <begin position="475"/>
        <end position="601"/>
    </location>
</feature>
<dbReference type="CDD" id="cd05709">
    <property type="entry name" value="S2P-M50"/>
    <property type="match status" value="1"/>
</dbReference>
<evidence type="ECO:0000256" key="4">
    <source>
        <dbReference type="SAM" id="Phobius"/>
    </source>
</evidence>
<feature type="transmembrane region" description="Helical" evidence="4">
    <location>
        <begin position="368"/>
        <end position="386"/>
    </location>
</feature>
<gene>
    <name evidence="7" type="ORF">A3F84_29800</name>
</gene>
<dbReference type="GO" id="GO:0030313">
    <property type="term" value="C:cell envelope"/>
    <property type="evidence" value="ECO:0007669"/>
    <property type="project" value="UniProtKB-SubCell"/>
</dbReference>
<dbReference type="EMBL" id="MFKF01000435">
    <property type="protein sequence ID" value="OGG43425.1"/>
    <property type="molecule type" value="Genomic_DNA"/>
</dbReference>
<dbReference type="InterPro" id="IPR059052">
    <property type="entry name" value="HH_YbhG-like"/>
</dbReference>
<evidence type="ECO:0000313" key="8">
    <source>
        <dbReference type="Proteomes" id="UP000178606"/>
    </source>
</evidence>
<name>A0A1F6C2J5_HANXR</name>
<sequence length="747" mass="84978">MSSECAKSRGDLVVSRQDTPEAVTFVVKDPATGRFFRFRETEAFILQQLDGATPLDLLCHTVEQRFGATLPPQTLEQFVGRLRNLGLLEQAEGGPVSLHRPHGRVRGNFLYLRLKAIDPDRLLGRLVRRLRFFFTPYFVFFSAACVLLALYITVADWPEIEAQFRRLFRFQSLLLAWAVVLCVVTMHEFAHGLTCKHFGGEVREMGFMLIYFQPAFYCNVSDAWLFPEKYKRLWVTFAGAYFEVFLWAIATWTWRMTDPYTVLNYVAMVVMATSGVKTMFNLNPLIKLDGYYLLSDFLEIPNLRGKAVGYLGDRVRRLWGGAQRIGEAPPRERRIYLVYGLLAWTYSWWLLSYVALWFGGYLVGQYQGWGFILFLAILAGIFQSPLKKFSQAASSSLRLSGIVSPLKGPIRTFAVLGVLLTVLFLCRMELRVSGPFVVLPVHNADVRAVVEGIIEEIYVKEGDVIDRGAPIARLSDRDCRTELRKIEAEIAEKRAQLKLLRAGPRQEEIDLAKTFVVKAEERLKYARSQLDMRNALFKRQFISRKDFEETEELVAVREKELEEAEHRLRVLLAGSRPEEVEAAEAEISRLKAQQRHLEEQLKALTVVSPIAGVVTTHRLKEKIGQNVGKGDLIADVHDLTTVTVEISVPEKEIADVRVGQEVALKARAYPQASFHGTVASIAPTVTRQENGMGENAILVITQIDNASLLLKPDMSGNAKVSCGRQRLIDLVTRRFVRFIRVEFWSWW</sequence>
<organism evidence="7 8">
    <name type="scientific">Handelsmanbacteria sp. (strain RIFCSPLOWO2_12_FULL_64_10)</name>
    <dbReference type="NCBI Taxonomy" id="1817868"/>
    <lineage>
        <taxon>Bacteria</taxon>
        <taxon>Candidatus Handelsmaniibacteriota</taxon>
    </lineage>
</organism>
<feature type="transmembrane region" description="Helical" evidence="4">
    <location>
        <begin position="262"/>
        <end position="280"/>
    </location>
</feature>